<dbReference type="PANTHER" id="PTHR10624">
    <property type="entry name" value="UROKINASE PLASMINOGEN ACTIVATOR SURFACE RECEPTOR-RELATED"/>
    <property type="match status" value="1"/>
</dbReference>
<dbReference type="Gene3D" id="2.10.60.10">
    <property type="entry name" value="CD59"/>
    <property type="match status" value="2"/>
</dbReference>
<dbReference type="Pfam" id="PF00021">
    <property type="entry name" value="UPAR_LY6"/>
    <property type="match status" value="2"/>
</dbReference>
<reference evidence="10" key="3">
    <citation type="submission" date="2025-09" db="UniProtKB">
        <authorList>
            <consortium name="Ensembl"/>
        </authorList>
    </citation>
    <scope>IDENTIFICATION</scope>
</reference>
<keyword evidence="6" id="KW-0325">Glycoprotein</keyword>
<protein>
    <recommendedName>
        <fullName evidence="9">UPAR/Ly6 domain-containing protein</fullName>
    </recommendedName>
</protein>
<dbReference type="GO" id="GO:0005886">
    <property type="term" value="C:plasma membrane"/>
    <property type="evidence" value="ECO:0007669"/>
    <property type="project" value="UniProtKB-SubCell"/>
</dbReference>
<evidence type="ECO:0000256" key="2">
    <source>
        <dbReference type="ARBA" id="ARBA00022475"/>
    </source>
</evidence>
<keyword evidence="2" id="KW-1003">Cell membrane</keyword>
<organism evidence="10 11">
    <name type="scientific">Gopherus agassizii</name>
    <name type="common">Agassiz's desert tortoise</name>
    <dbReference type="NCBI Taxonomy" id="38772"/>
    <lineage>
        <taxon>Eukaryota</taxon>
        <taxon>Metazoa</taxon>
        <taxon>Chordata</taxon>
        <taxon>Craniata</taxon>
        <taxon>Vertebrata</taxon>
        <taxon>Euteleostomi</taxon>
        <taxon>Archelosauria</taxon>
        <taxon>Testudinata</taxon>
        <taxon>Testudines</taxon>
        <taxon>Cryptodira</taxon>
        <taxon>Durocryptodira</taxon>
        <taxon>Testudinoidea</taxon>
        <taxon>Testudinidae</taxon>
        <taxon>Gopherus</taxon>
    </lineage>
</organism>
<dbReference type="SMART" id="SM00134">
    <property type="entry name" value="LU"/>
    <property type="match status" value="1"/>
</dbReference>
<keyword evidence="3" id="KW-0336">GPI-anchor</keyword>
<evidence type="ECO:0000313" key="10">
    <source>
        <dbReference type="Ensembl" id="ENSGAGP00000000595.1"/>
    </source>
</evidence>
<evidence type="ECO:0000256" key="5">
    <source>
        <dbReference type="ARBA" id="ARBA00023136"/>
    </source>
</evidence>
<accession>A0A452GG90</accession>
<keyword evidence="7" id="KW-0449">Lipoprotein</keyword>
<dbReference type="Ensembl" id="ENSGAGT00000000668.1">
    <property type="protein sequence ID" value="ENSGAGP00000000595.1"/>
    <property type="gene ID" value="ENSGAGG00000000490.1"/>
</dbReference>
<proteinExistence type="predicted"/>
<dbReference type="STRING" id="38772.ENSGAGP00000000595"/>
<dbReference type="CDD" id="cd23562">
    <property type="entry name" value="TFP_LU_ECD_LYPD3_rpt1"/>
    <property type="match status" value="1"/>
</dbReference>
<dbReference type="SUPFAM" id="SSF57302">
    <property type="entry name" value="Snake toxin-like"/>
    <property type="match status" value="2"/>
</dbReference>
<evidence type="ECO:0000256" key="7">
    <source>
        <dbReference type="ARBA" id="ARBA00023288"/>
    </source>
</evidence>
<reference evidence="10" key="2">
    <citation type="submission" date="2025-08" db="UniProtKB">
        <authorList>
            <consortium name="Ensembl"/>
        </authorList>
    </citation>
    <scope>IDENTIFICATION</scope>
</reference>
<dbReference type="PANTHER" id="PTHR10624:SF8">
    <property type="entry name" value="LY6_PLAUR DOMAIN-CONTAINING PROTEIN 3"/>
    <property type="match status" value="1"/>
</dbReference>
<keyword evidence="5" id="KW-0472">Membrane</keyword>
<name>A0A452GG90_9SAUR</name>
<evidence type="ECO:0000256" key="4">
    <source>
        <dbReference type="ARBA" id="ARBA00022729"/>
    </source>
</evidence>
<feature type="region of interest" description="Disordered" evidence="8">
    <location>
        <begin position="197"/>
        <end position="271"/>
    </location>
</feature>
<feature type="domain" description="UPAR/Ly6" evidence="9">
    <location>
        <begin position="45"/>
        <end position="134"/>
    </location>
</feature>
<dbReference type="AlphaFoldDB" id="A0A452GG90"/>
<evidence type="ECO:0000313" key="11">
    <source>
        <dbReference type="Proteomes" id="UP000291020"/>
    </source>
</evidence>
<keyword evidence="4" id="KW-0732">Signal</keyword>
<reference evidence="11" key="1">
    <citation type="journal article" date="2017" name="PLoS ONE">
        <title>The Agassiz's desert tortoise genome provides a resource for the conservation of a threatened species.</title>
        <authorList>
            <person name="Tollis M."/>
            <person name="DeNardo D.F."/>
            <person name="Cornelius J.A."/>
            <person name="Dolby G.A."/>
            <person name="Edwards T."/>
            <person name="Henen B.T."/>
            <person name="Karl A.E."/>
            <person name="Murphy R.W."/>
            <person name="Kusumi K."/>
        </authorList>
    </citation>
    <scope>NUCLEOTIDE SEQUENCE [LARGE SCALE GENOMIC DNA]</scope>
</reference>
<evidence type="ECO:0000256" key="8">
    <source>
        <dbReference type="SAM" id="MobiDB-lite"/>
    </source>
</evidence>
<evidence type="ECO:0000256" key="3">
    <source>
        <dbReference type="ARBA" id="ARBA00022622"/>
    </source>
</evidence>
<feature type="compositionally biased region" description="Low complexity" evidence="8">
    <location>
        <begin position="247"/>
        <end position="271"/>
    </location>
</feature>
<sequence length="271" mass="27903">MSDGVKIQPEAGGLAGGEWGRGLSALGGAGWLRGARNGAQGATALECHSCVERGDGGCSPEKMKTILCPDNTQLCMETVAAVKWSHGQFLVGEKGCGLGRPGTNDKGVDLHGIFAFSQVHNCNSSRCNSRLDIQAMALQPMGNESARVPNGLECYSCQGNEACSPDNATVVKCYDGYQGCFHGNVTMRVGEAWAGHSEAAPSGERRGKQGVGRGSQRGLGAQCKRSRPEPLSSMGRLHGATGATVNPALSTAPPSGASGSARTARGGPLPY</sequence>
<dbReference type="InterPro" id="IPR016054">
    <property type="entry name" value="LY6_UPA_recep-like"/>
</dbReference>
<evidence type="ECO:0000256" key="1">
    <source>
        <dbReference type="ARBA" id="ARBA00004609"/>
    </source>
</evidence>
<evidence type="ECO:0000256" key="6">
    <source>
        <dbReference type="ARBA" id="ARBA00023180"/>
    </source>
</evidence>
<comment type="subcellular location">
    <subcellularLocation>
        <location evidence="1">Cell membrane</location>
        <topology evidence="1">Lipid-anchor</topology>
        <topology evidence="1">GPI-anchor</topology>
    </subcellularLocation>
</comment>
<dbReference type="InterPro" id="IPR045860">
    <property type="entry name" value="Snake_toxin-like_sf"/>
</dbReference>
<evidence type="ECO:0000259" key="9">
    <source>
        <dbReference type="SMART" id="SM00134"/>
    </source>
</evidence>
<dbReference type="FunFam" id="2.10.60.10:FF:000017">
    <property type="entry name" value="Ly6/PLAUR domain-containing protein 3"/>
    <property type="match status" value="1"/>
</dbReference>
<dbReference type="GO" id="GO:0030154">
    <property type="term" value="P:cell differentiation"/>
    <property type="evidence" value="ECO:0007669"/>
    <property type="project" value="UniProtKB-ARBA"/>
</dbReference>
<dbReference type="GO" id="GO:0098552">
    <property type="term" value="C:side of membrane"/>
    <property type="evidence" value="ECO:0007669"/>
    <property type="project" value="UniProtKB-KW"/>
</dbReference>
<dbReference type="Proteomes" id="UP000291020">
    <property type="component" value="Unassembled WGS sequence"/>
</dbReference>
<keyword evidence="11" id="KW-1185">Reference proteome</keyword>